<dbReference type="EMBL" id="CP015970">
    <property type="protein sequence ID" value="AOZ46181.1"/>
    <property type="molecule type" value="Genomic_DNA"/>
</dbReference>
<reference evidence="1 3" key="2">
    <citation type="submission" date="2016-02" db="EMBL/GenBank/DDBJ databases">
        <title>Complete Genome Sequence of Propionibacterium acidipropionici ATCC 55737.</title>
        <authorList>
            <person name="Luna Flores C.H."/>
            <person name="Nielsen L.K."/>
            <person name="Marcellin E."/>
        </authorList>
    </citation>
    <scope>NUCLEOTIDE SEQUENCE [LARGE SCALE GENOMIC DNA]</scope>
    <source>
        <strain evidence="1 3">ATCC 55737</strain>
    </source>
</reference>
<evidence type="ECO:0000313" key="3">
    <source>
        <dbReference type="Proteomes" id="UP000075221"/>
    </source>
</evidence>
<proteinExistence type="predicted"/>
<evidence type="ECO:0000313" key="4">
    <source>
        <dbReference type="Proteomes" id="UP000178666"/>
    </source>
</evidence>
<name>A0AAC9FBV1_9ACTN</name>
<reference evidence="2 4" key="1">
    <citation type="journal article" date="2016" name="Plant Dis.">
        <title>Improved production of propionic acid using genome shuffling.</title>
        <authorList>
            <person name="Luna-Flores C.H."/>
            <person name="Palfreyman R.W."/>
            <person name="Kromer J.O."/>
            <person name="Nielsen L.K."/>
            <person name="Marcellin E."/>
        </authorList>
    </citation>
    <scope>NUCLEOTIDE SEQUENCE [LARGE SCALE GENOMIC DNA]</scope>
    <source>
        <strain evidence="2 4">F3E8</strain>
    </source>
</reference>
<dbReference type="Proteomes" id="UP000178666">
    <property type="component" value="Chromosome"/>
</dbReference>
<accession>A0AAC9FBV1</accession>
<dbReference type="EMBL" id="CP014352">
    <property type="protein sequence ID" value="AMS04691.1"/>
    <property type="molecule type" value="Genomic_DNA"/>
</dbReference>
<keyword evidence="4" id="KW-1185">Reference proteome</keyword>
<evidence type="ECO:0000313" key="1">
    <source>
        <dbReference type="EMBL" id="AMS04691.1"/>
    </source>
</evidence>
<gene>
    <name evidence="2" type="ORF">A8L58_04970</name>
    <name evidence="1" type="ORF">AXH35_03505</name>
</gene>
<sequence>MSDEHEGLEVVEFSDVEELRNWLTTAGTAHPGVWVRLRRASSSVPSITFRDLLVEGIAHGWSESTRHGCDDDSYLQKFTPRRSRGTASQRNLGIVRELDSQGRLTEEGRRALDL</sequence>
<protein>
    <submittedName>
        <fullName evidence="1">Uncharacterized protein</fullName>
    </submittedName>
</protein>
<evidence type="ECO:0000313" key="2">
    <source>
        <dbReference type="EMBL" id="AOZ46181.1"/>
    </source>
</evidence>
<dbReference type="AlphaFoldDB" id="A0AAC9FBV1"/>
<dbReference type="Proteomes" id="UP000075221">
    <property type="component" value="Chromosome"/>
</dbReference>
<dbReference type="RefSeq" id="WP_062819101.1">
    <property type="nucleotide sequence ID" value="NZ_CP014352.1"/>
</dbReference>
<organism evidence="1 3">
    <name type="scientific">Acidipropionibacterium acidipropionici</name>
    <dbReference type="NCBI Taxonomy" id="1748"/>
    <lineage>
        <taxon>Bacteria</taxon>
        <taxon>Bacillati</taxon>
        <taxon>Actinomycetota</taxon>
        <taxon>Actinomycetes</taxon>
        <taxon>Propionibacteriales</taxon>
        <taxon>Propionibacteriaceae</taxon>
        <taxon>Acidipropionibacterium</taxon>
    </lineage>
</organism>